<dbReference type="Proteomes" id="UP000475117">
    <property type="component" value="Chromosome"/>
</dbReference>
<dbReference type="InterPro" id="IPR027417">
    <property type="entry name" value="P-loop_NTPase"/>
</dbReference>
<dbReference type="GO" id="GO:0016740">
    <property type="term" value="F:transferase activity"/>
    <property type="evidence" value="ECO:0007669"/>
    <property type="project" value="UniProtKB-KW"/>
</dbReference>
<dbReference type="InterPro" id="IPR015124">
    <property type="entry name" value="Stf0"/>
</dbReference>
<dbReference type="PIRSF" id="PIRSF021497">
    <property type="entry name" value="Sulphotransferase_Stf0"/>
    <property type="match status" value="1"/>
</dbReference>
<dbReference type="RefSeq" id="WP_164364954.1">
    <property type="nucleotide sequence ID" value="NZ_CP066776.1"/>
</dbReference>
<dbReference type="InterPro" id="IPR024628">
    <property type="entry name" value="Sulfotransferase_Stf0_dom"/>
</dbReference>
<evidence type="ECO:0000313" key="4">
    <source>
        <dbReference type="Proteomes" id="UP000475117"/>
    </source>
</evidence>
<accession>A0A6B3L4L5</accession>
<gene>
    <name evidence="3" type="ORF">G3M56_000720</name>
</gene>
<evidence type="ECO:0000313" key="3">
    <source>
        <dbReference type="EMBL" id="QQL45143.1"/>
    </source>
</evidence>
<dbReference type="Gene3D" id="3.40.50.300">
    <property type="entry name" value="P-loop containing nucleotide triphosphate hydrolases"/>
    <property type="match status" value="1"/>
</dbReference>
<keyword evidence="4" id="KW-1185">Reference proteome</keyword>
<proteinExistence type="predicted"/>
<evidence type="ECO:0000259" key="2">
    <source>
        <dbReference type="Pfam" id="PF09037"/>
    </source>
</evidence>
<feature type="active site" description="Proton acceptor" evidence="1">
    <location>
        <position position="42"/>
    </location>
</feature>
<sequence length="257" mass="29986">MTTGNDSLSPKITYLVCATHRSGSNLFCQSLWLSELAGYPQECFSPTRSPVIAEEHGLTPPEESFSLYLRSLLAKRQTNGVFGAKIMWKHVAWFREQLLADPQYTGTRSENVAEVLKGAFPELKYFWVRRRDKVRQAISLYKAKQTKIYNSMQEDNGQGKQDVELVYDFAAIDKEVKRFEKEEQEWQKFFQDNQIAPYVVEYENFVEDYEQTAIGALRFLGVDIPVDYEQPKSHYRQLADAVNDEWYARYREDVRKG</sequence>
<keyword evidence="3" id="KW-0808">Transferase</keyword>
<feature type="domain" description="Sulphotransferase Stf0" evidence="2">
    <location>
        <begin position="13"/>
        <end position="253"/>
    </location>
</feature>
<dbReference type="Pfam" id="PF09037">
    <property type="entry name" value="Sulphotransf"/>
    <property type="match status" value="1"/>
</dbReference>
<dbReference type="SUPFAM" id="SSF52540">
    <property type="entry name" value="P-loop containing nucleoside triphosphate hydrolases"/>
    <property type="match status" value="1"/>
</dbReference>
<protein>
    <submittedName>
        <fullName evidence="3">Sulfotransferase</fullName>
    </submittedName>
</protein>
<organism evidence="3 4">
    <name type="scientific">Sulfuriroseicoccus oceanibius</name>
    <dbReference type="NCBI Taxonomy" id="2707525"/>
    <lineage>
        <taxon>Bacteria</taxon>
        <taxon>Pseudomonadati</taxon>
        <taxon>Verrucomicrobiota</taxon>
        <taxon>Verrucomicrobiia</taxon>
        <taxon>Verrucomicrobiales</taxon>
        <taxon>Verrucomicrobiaceae</taxon>
        <taxon>Sulfuriroseicoccus</taxon>
    </lineage>
</organism>
<name>A0A6B3L4L5_9BACT</name>
<evidence type="ECO:0000256" key="1">
    <source>
        <dbReference type="PIRSR" id="PIRSR021497-1"/>
    </source>
</evidence>
<dbReference type="KEGG" id="soa:G3M56_000720"/>
<dbReference type="AlphaFoldDB" id="A0A6B3L4L5"/>
<dbReference type="EMBL" id="CP066776">
    <property type="protein sequence ID" value="QQL45143.1"/>
    <property type="molecule type" value="Genomic_DNA"/>
</dbReference>
<reference evidence="3 4" key="1">
    <citation type="submission" date="2020-12" db="EMBL/GenBank/DDBJ databases">
        <title>Sulforoseuscoccus oceanibium gen. nov., sp. nov., a representative of the phylum Verrucomicrobia with special cytoplasmic membrane, and proposal of Sulforoseuscoccusaceae fam. nov.</title>
        <authorList>
            <person name="Xi F."/>
        </authorList>
    </citation>
    <scope>NUCLEOTIDE SEQUENCE [LARGE SCALE GENOMIC DNA]</scope>
    <source>
        <strain evidence="3 4">T37</strain>
    </source>
</reference>